<keyword evidence="2" id="KW-1185">Reference proteome</keyword>
<sequence length="68" mass="7544">MSSINALHLKDPGTTVRTIPSTHTWYCETGVSESSGTDQLITQLRLIFFSTVSSRGKGTAMQNRSERR</sequence>
<organism evidence="3">
    <name type="scientific">Gongylonema pulchrum</name>
    <dbReference type="NCBI Taxonomy" id="637853"/>
    <lineage>
        <taxon>Eukaryota</taxon>
        <taxon>Metazoa</taxon>
        <taxon>Ecdysozoa</taxon>
        <taxon>Nematoda</taxon>
        <taxon>Chromadorea</taxon>
        <taxon>Rhabditida</taxon>
        <taxon>Spirurina</taxon>
        <taxon>Spiruromorpha</taxon>
        <taxon>Spiruroidea</taxon>
        <taxon>Gongylonematidae</taxon>
        <taxon>Gongylonema</taxon>
    </lineage>
</organism>
<reference evidence="1 2" key="2">
    <citation type="submission" date="2018-11" db="EMBL/GenBank/DDBJ databases">
        <authorList>
            <consortium name="Pathogen Informatics"/>
        </authorList>
    </citation>
    <scope>NUCLEOTIDE SEQUENCE [LARGE SCALE GENOMIC DNA]</scope>
</reference>
<accession>A0A183DLD0</accession>
<evidence type="ECO:0000313" key="1">
    <source>
        <dbReference type="EMBL" id="VDK73417.1"/>
    </source>
</evidence>
<proteinExistence type="predicted"/>
<dbReference type="EMBL" id="UYRT01031526">
    <property type="protein sequence ID" value="VDK73417.1"/>
    <property type="molecule type" value="Genomic_DNA"/>
</dbReference>
<name>A0A183DLD0_9BILA</name>
<evidence type="ECO:0000313" key="2">
    <source>
        <dbReference type="Proteomes" id="UP000271098"/>
    </source>
</evidence>
<dbReference type="Proteomes" id="UP000271098">
    <property type="component" value="Unassembled WGS sequence"/>
</dbReference>
<gene>
    <name evidence="1" type="ORF">GPUH_LOCUS9523</name>
</gene>
<evidence type="ECO:0000313" key="3">
    <source>
        <dbReference type="WBParaSite" id="GPUH_0000953201-mRNA-1"/>
    </source>
</evidence>
<dbReference type="AlphaFoldDB" id="A0A183DLD0"/>
<protein>
    <submittedName>
        <fullName evidence="1 3">Uncharacterized protein</fullName>
    </submittedName>
</protein>
<dbReference type="WBParaSite" id="GPUH_0000953201-mRNA-1">
    <property type="protein sequence ID" value="GPUH_0000953201-mRNA-1"/>
    <property type="gene ID" value="GPUH_0000953201"/>
</dbReference>
<reference evidence="3" key="1">
    <citation type="submission" date="2016-06" db="UniProtKB">
        <authorList>
            <consortium name="WormBaseParasite"/>
        </authorList>
    </citation>
    <scope>IDENTIFICATION</scope>
</reference>